<reference evidence="4 5" key="1">
    <citation type="journal article" date="2006" name="Science">
        <title>Genome of rice cluster I archaea -- the key methane producers in the rice rhizosphere.</title>
        <authorList>
            <person name="Erkel C."/>
            <person name="Kube M."/>
            <person name="Reinhardt R."/>
            <person name="Liesack W."/>
        </authorList>
    </citation>
    <scope>NUCLEOTIDE SEQUENCE [LARGE SCALE GENOMIC DNA]</scope>
    <source>
        <strain evidence="5">DSM 22066 / NBRC 105507 / MRE50</strain>
        <strain evidence="4">MRE50</strain>
    </source>
</reference>
<dbReference type="KEGG" id="rci:RRC133"/>
<feature type="domain" description="DUF4277" evidence="2">
    <location>
        <begin position="5"/>
        <end position="111"/>
    </location>
</feature>
<dbReference type="GO" id="GO:0003677">
    <property type="term" value="F:DNA binding"/>
    <property type="evidence" value="ECO:0007669"/>
    <property type="project" value="InterPro"/>
</dbReference>
<dbReference type="Proteomes" id="UP000000663">
    <property type="component" value="Chromosome"/>
</dbReference>
<sequence length="530" mass="60816">MKNVDTRMLDHLGLVAGCYDEYGVAGIIDEVLPKKRVHRIGHGVTVKAMILNGLGFVDRPLYMTPEFFSKVPCERLLGGGVSPEYLNDDALGKTLDCISEYGPTELFNEIILNGVMKKLGLRTHLLHLDTTSFSLYGEYPEEGEADIKINLGLPKDGRWDLKRFVVGLACNHHGMPLFMKAFSGNHSDRKSLMEMVESLKRGLSSKDKVYHVADSAFYTKENLQGVGVSTFWISRVPNTIKEAAQLLGSDVELKPCKDQRYSYYETLSDYAGVPQKWILVNSKEMQKTMTGTFERKLSVELDATEKSFVHLRNQEFFCGEDALKAAHKWILDHPLVKFEAVSTEAFRKKNGRGRPRKNEPVQEFYRIKATIKTNQEEVTRRRERLGRFIIATNDVERDGESLLTDYKDQGIVERGFRFLKDDTFRVSNVYLKKPERIEALAMIMVLCLLIYSILEWKLREKLKSSGKTVRSQTKKRIQNPTMKWVFYLFLGVAEVHVNIENHSLTEITHITDDLRTILDLLGEPYKKYYD</sequence>
<evidence type="ECO:0000259" key="1">
    <source>
        <dbReference type="Pfam" id="PF01609"/>
    </source>
</evidence>
<name>Q0W147_METAR</name>
<feature type="domain" description="Transposase IS4-like" evidence="1">
    <location>
        <begin position="168"/>
        <end position="449"/>
    </location>
</feature>
<dbReference type="InterPro" id="IPR025457">
    <property type="entry name" value="DUF4277"/>
</dbReference>
<dbReference type="GeneID" id="5143877"/>
<keyword evidence="5" id="KW-1185">Reference proteome</keyword>
<evidence type="ECO:0000313" key="4">
    <source>
        <dbReference type="EMBL" id="CAJ37896.1"/>
    </source>
</evidence>
<protein>
    <submittedName>
        <fullName evidence="4">Transposase (IS4)</fullName>
    </submittedName>
</protein>
<dbReference type="OrthoDB" id="134583at2157"/>
<dbReference type="AlphaFoldDB" id="Q0W147"/>
<proteinExistence type="predicted"/>
<dbReference type="InterPro" id="IPR002559">
    <property type="entry name" value="Transposase_11"/>
</dbReference>
<evidence type="ECO:0000313" key="5">
    <source>
        <dbReference type="Proteomes" id="UP000000663"/>
    </source>
</evidence>
<dbReference type="RefSeq" id="WP_012034696.1">
    <property type="nucleotide sequence ID" value="NC_009464.1"/>
</dbReference>
<dbReference type="PANTHER" id="PTHR34614">
    <property type="match status" value="1"/>
</dbReference>
<dbReference type="EMBL" id="AM114193">
    <property type="protein sequence ID" value="CAJ35805.1"/>
    <property type="molecule type" value="Genomic_DNA"/>
</dbReference>
<organism evidence="4 5">
    <name type="scientific">Methanocella arvoryzae (strain DSM 22066 / NBRC 105507 / MRE50)</name>
    <dbReference type="NCBI Taxonomy" id="351160"/>
    <lineage>
        <taxon>Archaea</taxon>
        <taxon>Methanobacteriati</taxon>
        <taxon>Methanobacteriota</taxon>
        <taxon>Stenosarchaea group</taxon>
        <taxon>Methanomicrobia</taxon>
        <taxon>Methanocellales</taxon>
        <taxon>Methanocellaceae</taxon>
        <taxon>Methanocella</taxon>
    </lineage>
</organism>
<evidence type="ECO:0000259" key="2">
    <source>
        <dbReference type="Pfam" id="PF14104"/>
    </source>
</evidence>
<dbReference type="EMBL" id="AM114193">
    <property type="protein sequence ID" value="CAJ37896.1"/>
    <property type="molecule type" value="Genomic_DNA"/>
</dbReference>
<dbReference type="KEGG" id="rci:RCIX356"/>
<dbReference type="NCBIfam" id="NF033559">
    <property type="entry name" value="transpos_IS1634"/>
    <property type="match status" value="1"/>
</dbReference>
<dbReference type="Pfam" id="PF14104">
    <property type="entry name" value="DUF4277"/>
    <property type="match status" value="1"/>
</dbReference>
<dbReference type="eggNOG" id="arCOG03469">
    <property type="taxonomic scope" value="Archaea"/>
</dbReference>
<dbReference type="InterPro" id="IPR047654">
    <property type="entry name" value="IS1634_transpos"/>
</dbReference>
<dbReference type="PANTHER" id="PTHR34614:SF2">
    <property type="entry name" value="TRANSPOSASE IS4-LIKE DOMAIN-CONTAINING PROTEIN"/>
    <property type="match status" value="1"/>
</dbReference>
<dbReference type="GO" id="GO:0006313">
    <property type="term" value="P:DNA transposition"/>
    <property type="evidence" value="ECO:0007669"/>
    <property type="project" value="InterPro"/>
</dbReference>
<gene>
    <name evidence="4" type="primary">tnp-6</name>
    <name evidence="3" type="synonym">tnp-25</name>
    <name evidence="4" type="ORF">RCIX356</name>
    <name evidence="3" type="ORF">RRC133</name>
</gene>
<dbReference type="Pfam" id="PF01609">
    <property type="entry name" value="DDE_Tnp_1"/>
    <property type="match status" value="1"/>
</dbReference>
<accession>Q0W147</accession>
<dbReference type="STRING" id="351160.RCIX356"/>
<dbReference type="GO" id="GO:0004803">
    <property type="term" value="F:transposase activity"/>
    <property type="evidence" value="ECO:0007669"/>
    <property type="project" value="InterPro"/>
</dbReference>
<evidence type="ECO:0000313" key="3">
    <source>
        <dbReference type="EMBL" id="CAJ35805.1"/>
    </source>
</evidence>